<name>A0A7K1L7P5_9ACTN</name>
<proteinExistence type="predicted"/>
<protein>
    <recommendedName>
        <fullName evidence="4">Lipoprotein</fullName>
    </recommendedName>
</protein>
<comment type="caution">
    <text evidence="2">The sequence shown here is derived from an EMBL/GenBank/DDBJ whole genome shotgun (WGS) entry which is preliminary data.</text>
</comment>
<dbReference type="RefSeq" id="WP_156219341.1">
    <property type="nucleotide sequence ID" value="NZ_WOFH01000010.1"/>
</dbReference>
<reference evidence="2 3" key="1">
    <citation type="submission" date="2019-11" db="EMBL/GenBank/DDBJ databases">
        <authorList>
            <person name="Cao P."/>
        </authorList>
    </citation>
    <scope>NUCLEOTIDE SEQUENCE [LARGE SCALE GENOMIC DNA]</scope>
    <source>
        <strain evidence="2 3">NEAU-AAG5</strain>
    </source>
</reference>
<feature type="compositionally biased region" description="Basic and acidic residues" evidence="1">
    <location>
        <begin position="96"/>
        <end position="106"/>
    </location>
</feature>
<dbReference type="Proteomes" id="UP000432015">
    <property type="component" value="Unassembled WGS sequence"/>
</dbReference>
<organism evidence="2 3">
    <name type="scientific">Actinomadura litoris</name>
    <dbReference type="NCBI Taxonomy" id="2678616"/>
    <lineage>
        <taxon>Bacteria</taxon>
        <taxon>Bacillati</taxon>
        <taxon>Actinomycetota</taxon>
        <taxon>Actinomycetes</taxon>
        <taxon>Streptosporangiales</taxon>
        <taxon>Thermomonosporaceae</taxon>
        <taxon>Actinomadura</taxon>
    </lineage>
</organism>
<feature type="region of interest" description="Disordered" evidence="1">
    <location>
        <begin position="82"/>
        <end position="106"/>
    </location>
</feature>
<keyword evidence="3" id="KW-1185">Reference proteome</keyword>
<dbReference type="AlphaFoldDB" id="A0A7K1L7P5"/>
<dbReference type="EMBL" id="WOFH01000010">
    <property type="protein sequence ID" value="MUN40216.1"/>
    <property type="molecule type" value="Genomic_DNA"/>
</dbReference>
<evidence type="ECO:0008006" key="4">
    <source>
        <dbReference type="Google" id="ProtNLM"/>
    </source>
</evidence>
<evidence type="ECO:0000256" key="1">
    <source>
        <dbReference type="SAM" id="MobiDB-lite"/>
    </source>
</evidence>
<evidence type="ECO:0000313" key="3">
    <source>
        <dbReference type="Proteomes" id="UP000432015"/>
    </source>
</evidence>
<feature type="compositionally biased region" description="Polar residues" evidence="1">
    <location>
        <begin position="86"/>
        <end position="95"/>
    </location>
</feature>
<evidence type="ECO:0000313" key="2">
    <source>
        <dbReference type="EMBL" id="MUN40216.1"/>
    </source>
</evidence>
<accession>A0A7K1L7P5</accession>
<dbReference type="PROSITE" id="PS51257">
    <property type="entry name" value="PROKAR_LIPOPROTEIN"/>
    <property type="match status" value="1"/>
</dbReference>
<sequence length="129" mass="14366">MKRAFMPVLAVAITMSGCSSSDDRLSSECAMIDKTVNVPVDADFDEAKFAAQLRTLRAKLKDRNLADQVGIIAENWEAHAKVKPGTTYNPENPEQQARDKLRDRSIGAENQLYATCNKTGNWHDNRPKS</sequence>
<gene>
    <name evidence="2" type="ORF">GNZ18_26985</name>
</gene>